<keyword evidence="2 5" id="KW-0645">Protease</keyword>
<dbReference type="PRINTS" id="PR00723">
    <property type="entry name" value="SUBTILISIN"/>
</dbReference>
<dbReference type="InterPro" id="IPR023827">
    <property type="entry name" value="Peptidase_S8_Asp-AS"/>
</dbReference>
<sequence length="607" mass="67851">MNQWYEAGYDGSGQTIAILDTGLRTDNQDRVLYETSIASNQRYEIVNGQVVKVNDTSLSNGTHGDDMAQIAASFEYGIAIRANIAHGVIADSQGFTNRISIFKGLEWANNLNNLGRDVSVVNLSFNYGALLVARDHLRNNQLSAAEQEIRNISKKLINQNIAIVHSAGNDALSLATEVYNDADFADATRLELGKQLIIVGASYDNQTLADFSNTPGNDSAIQVRFIVGPGATQVADYTSFGTSGAAANVSGLITVMQQRWQHLGGRELTQILLDTANRDFPNYSASLHGMGMLDAHAAFSPVGTTSIAFEDQTYSMQSLVVSLPAGYEPVTLNTAIVDSYQRDFAIQMSSINQPRQGHFRQAFNQAWPTSPRTYSFDNSLLSLSISPQTQLNSRHSMIQHGQLGFNQFTQDQQLALLNIGLYQPTQQTGWQASVAQSSQTNQQAWLIARQQGRWQWGGYQTQGDSLLNWSGLNQRNQQGVFAIWQPALTQDWLSVGYNWQQAQEPGTQLLTHITETQTSQWLSLHSPYRIMGFHAQMDIYQQQNQLNFTAAISESIGDGRLRFYRQNLRTAMQNEGVNLQLQHPNWQIRWQQDQFDQAWLVRYRQAF</sequence>
<accession>W0DY49</accession>
<feature type="active site" description="Charge relay system" evidence="5">
    <location>
        <position position="63"/>
    </location>
</feature>
<dbReference type="GO" id="GO:0004252">
    <property type="term" value="F:serine-type endopeptidase activity"/>
    <property type="evidence" value="ECO:0007669"/>
    <property type="project" value="UniProtKB-UniRule"/>
</dbReference>
<dbReference type="KEGG" id="tao:THIAE_00300"/>
<dbReference type="Proteomes" id="UP000005380">
    <property type="component" value="Chromosome"/>
</dbReference>
<dbReference type="InterPro" id="IPR050131">
    <property type="entry name" value="Peptidase_S8_subtilisin-like"/>
</dbReference>
<evidence type="ECO:0000256" key="3">
    <source>
        <dbReference type="ARBA" id="ARBA00022801"/>
    </source>
</evidence>
<evidence type="ECO:0000313" key="8">
    <source>
        <dbReference type="Proteomes" id="UP000005380"/>
    </source>
</evidence>
<feature type="active site" description="Charge relay system" evidence="5">
    <location>
        <position position="243"/>
    </location>
</feature>
<keyword evidence="4 5" id="KW-0720">Serine protease</keyword>
<proteinExistence type="inferred from homology"/>
<evidence type="ECO:0000256" key="2">
    <source>
        <dbReference type="ARBA" id="ARBA00022670"/>
    </source>
</evidence>
<feature type="domain" description="Peptidase S8/S53" evidence="6">
    <location>
        <begin position="11"/>
        <end position="291"/>
    </location>
</feature>
<reference evidence="7 8" key="1">
    <citation type="submission" date="2013-12" db="EMBL/GenBank/DDBJ databases">
        <authorList>
            <consortium name="DOE Joint Genome Institute"/>
            <person name="Kappler U."/>
            <person name="Huntemann M."/>
            <person name="Han J."/>
            <person name="Chen A."/>
            <person name="Kyrpides N."/>
            <person name="Mavromatis K."/>
            <person name="Markowitz V."/>
            <person name="Palaniappan K."/>
            <person name="Ivanova N."/>
            <person name="Schaumberg A."/>
            <person name="Pati A."/>
            <person name="Liolios K."/>
            <person name="Nordberg H.P."/>
            <person name="Cantor M.N."/>
            <person name="Hua S.X."/>
            <person name="Woyke T."/>
        </authorList>
    </citation>
    <scope>NUCLEOTIDE SEQUENCE [LARGE SCALE GENOMIC DNA]</scope>
    <source>
        <strain evidence="8">AL2</strain>
    </source>
</reference>
<dbReference type="EMBL" id="CP007030">
    <property type="protein sequence ID" value="AHF02173.1"/>
    <property type="molecule type" value="Genomic_DNA"/>
</dbReference>
<keyword evidence="8" id="KW-1185">Reference proteome</keyword>
<dbReference type="PANTHER" id="PTHR43806:SF11">
    <property type="entry name" value="CEREVISIN-RELATED"/>
    <property type="match status" value="1"/>
</dbReference>
<gene>
    <name evidence="7" type="ORF">THIAE_00300</name>
</gene>
<evidence type="ECO:0000259" key="6">
    <source>
        <dbReference type="Pfam" id="PF00082"/>
    </source>
</evidence>
<dbReference type="SUPFAM" id="SSF52743">
    <property type="entry name" value="Subtilisin-like"/>
    <property type="match status" value="1"/>
</dbReference>
<evidence type="ECO:0000256" key="1">
    <source>
        <dbReference type="ARBA" id="ARBA00011073"/>
    </source>
</evidence>
<comment type="similarity">
    <text evidence="1 5">Belongs to the peptidase S8 family.</text>
</comment>
<feature type="active site" description="Charge relay system" evidence="5">
    <location>
        <position position="20"/>
    </location>
</feature>
<evidence type="ECO:0000313" key="7">
    <source>
        <dbReference type="EMBL" id="AHF02173.1"/>
    </source>
</evidence>
<protein>
    <recommendedName>
        <fullName evidence="6">Peptidase S8/S53 domain-containing protein</fullName>
    </recommendedName>
</protein>
<keyword evidence="3 5" id="KW-0378">Hydrolase</keyword>
<dbReference type="PROSITE" id="PS51892">
    <property type="entry name" value="SUBTILASE"/>
    <property type="match status" value="1"/>
</dbReference>
<dbReference type="HOGENOM" id="CLU_449720_0_0_6"/>
<organism evidence="7 8">
    <name type="scientific">Thiomicrospira aerophila AL3</name>
    <dbReference type="NCBI Taxonomy" id="717772"/>
    <lineage>
        <taxon>Bacteria</taxon>
        <taxon>Pseudomonadati</taxon>
        <taxon>Pseudomonadota</taxon>
        <taxon>Gammaproteobacteria</taxon>
        <taxon>Thiotrichales</taxon>
        <taxon>Piscirickettsiaceae</taxon>
        <taxon>Thiomicrospira</taxon>
    </lineage>
</organism>
<dbReference type="PROSITE" id="PS00136">
    <property type="entry name" value="SUBTILASE_ASP"/>
    <property type="match status" value="1"/>
</dbReference>
<dbReference type="InParanoid" id="W0DY49"/>
<dbReference type="STRING" id="717772.THIAE_00300"/>
<name>W0DY49_9GAMM</name>
<evidence type="ECO:0000256" key="5">
    <source>
        <dbReference type="PROSITE-ProRule" id="PRU01240"/>
    </source>
</evidence>
<evidence type="ECO:0000256" key="4">
    <source>
        <dbReference type="ARBA" id="ARBA00022825"/>
    </source>
</evidence>
<dbReference type="PANTHER" id="PTHR43806">
    <property type="entry name" value="PEPTIDASE S8"/>
    <property type="match status" value="1"/>
</dbReference>
<dbReference type="AlphaFoldDB" id="W0DY49"/>
<dbReference type="InterPro" id="IPR015500">
    <property type="entry name" value="Peptidase_S8_subtilisin-rel"/>
</dbReference>
<dbReference type="eggNOG" id="COG1404">
    <property type="taxonomic scope" value="Bacteria"/>
</dbReference>
<dbReference type="GO" id="GO:0006508">
    <property type="term" value="P:proteolysis"/>
    <property type="evidence" value="ECO:0007669"/>
    <property type="project" value="UniProtKB-KW"/>
</dbReference>
<dbReference type="InterPro" id="IPR036852">
    <property type="entry name" value="Peptidase_S8/S53_dom_sf"/>
</dbReference>
<dbReference type="Gene3D" id="3.40.50.200">
    <property type="entry name" value="Peptidase S8/S53 domain"/>
    <property type="match status" value="1"/>
</dbReference>
<dbReference type="InterPro" id="IPR000209">
    <property type="entry name" value="Peptidase_S8/S53_dom"/>
</dbReference>
<dbReference type="Pfam" id="PF00082">
    <property type="entry name" value="Peptidase_S8"/>
    <property type="match status" value="1"/>
</dbReference>